<keyword evidence="5" id="KW-1185">Reference proteome</keyword>
<evidence type="ECO:0000313" key="4">
    <source>
        <dbReference type="EnsemblPlants" id="PAC:32934363.CDS.1"/>
    </source>
</evidence>
<keyword evidence="2" id="KW-0067">ATP-binding</keyword>
<dbReference type="SUPFAM" id="SSF53067">
    <property type="entry name" value="Actin-like ATPase domain"/>
    <property type="match status" value="2"/>
</dbReference>
<dbReference type="PaxDb" id="3218-PP1S7_71V6.1"/>
<dbReference type="EnsemblPlants" id="Pp3c2_2960V3.2">
    <property type="protein sequence ID" value="PAC:32934364.CDS.1"/>
    <property type="gene ID" value="Pp3c2_2960"/>
</dbReference>
<dbReference type="InterPro" id="IPR013126">
    <property type="entry name" value="Hsp_70_fam"/>
</dbReference>
<dbReference type="OrthoDB" id="546249at2759"/>
<reference evidence="4" key="3">
    <citation type="submission" date="2020-12" db="UniProtKB">
        <authorList>
            <consortium name="EnsemblPlants"/>
        </authorList>
    </citation>
    <scope>IDENTIFICATION</scope>
</reference>
<reference evidence="3 5" key="2">
    <citation type="journal article" date="2018" name="Plant J.">
        <title>The Physcomitrella patens chromosome-scale assembly reveals moss genome structure and evolution.</title>
        <authorList>
            <person name="Lang D."/>
            <person name="Ullrich K.K."/>
            <person name="Murat F."/>
            <person name="Fuchs J."/>
            <person name="Jenkins J."/>
            <person name="Haas F.B."/>
            <person name="Piednoel M."/>
            <person name="Gundlach H."/>
            <person name="Van Bel M."/>
            <person name="Meyberg R."/>
            <person name="Vives C."/>
            <person name="Morata J."/>
            <person name="Symeonidi A."/>
            <person name="Hiss M."/>
            <person name="Muchero W."/>
            <person name="Kamisugi Y."/>
            <person name="Saleh O."/>
            <person name="Blanc G."/>
            <person name="Decker E.L."/>
            <person name="van Gessel N."/>
            <person name="Grimwood J."/>
            <person name="Hayes R.D."/>
            <person name="Graham S.W."/>
            <person name="Gunter L.E."/>
            <person name="McDaniel S.F."/>
            <person name="Hoernstein S.N.W."/>
            <person name="Larsson A."/>
            <person name="Li F.W."/>
            <person name="Perroud P.F."/>
            <person name="Phillips J."/>
            <person name="Ranjan P."/>
            <person name="Rokshar D.S."/>
            <person name="Rothfels C.J."/>
            <person name="Schneider L."/>
            <person name="Shu S."/>
            <person name="Stevenson D.W."/>
            <person name="Thummler F."/>
            <person name="Tillich M."/>
            <person name="Villarreal Aguilar J.C."/>
            <person name="Widiez T."/>
            <person name="Wong G.K."/>
            <person name="Wymore A."/>
            <person name="Zhang Y."/>
            <person name="Zimmer A.D."/>
            <person name="Quatrano R.S."/>
            <person name="Mayer K.F.X."/>
            <person name="Goodstein D."/>
            <person name="Casacuberta J.M."/>
            <person name="Vandepoele K."/>
            <person name="Reski R."/>
            <person name="Cuming A.C."/>
            <person name="Tuskan G.A."/>
            <person name="Maumus F."/>
            <person name="Salse J."/>
            <person name="Schmutz J."/>
            <person name="Rensing S.A."/>
        </authorList>
    </citation>
    <scope>NUCLEOTIDE SEQUENCE [LARGE SCALE GENOMIC DNA]</scope>
    <source>
        <strain evidence="4 5">cv. Gransden 2004</strain>
    </source>
</reference>
<dbReference type="Pfam" id="PF00012">
    <property type="entry name" value="HSP70"/>
    <property type="match status" value="1"/>
</dbReference>
<proteinExistence type="predicted"/>
<sequence>MEDAFRNMAISDQRGRMPGGNARRDRIELAGPSRRSERALVTDVLEAKVVVGLDFGTTYTGFAYSFKKSGGRDIYTFYDYAAMPKPYCKTMTVLYYKPSREHPGGWRLQSWGHPARINFDQDYKALLRWESLNNGGAVVNSPKPVVGSFLTRFKLILAMKQDAPPIVKPLPSGLTVDRVITDYLREIGGLVLATLRKTSAGLTKQDIQWCITVPSIWDNSAKERMRNCMIDAGLVDGVDGSPHPLMIVLEPEAASYHCYKYLRNGVLNTGDRVLVADIGGGTADLVMQKALDVGANYRVEEVTRSSGGLCGGIYVDSEFLSYLHRRIGPCLKEVATRSPGITQLLLRNWETLKVGFSGSGDSVELDLPRQLADQWEKYDMEMGFERKEDYGEVVISDIDLEQIFRPVVERNLSLIAAQLDQVKAPVKVLLVVGGFSSSLYLLRRIREAFKDRVPHIFSPENPGSTICQGAVALAFRPEVVVNRISRVTYGVACTRNFENGIDPPEFGIEVDGALRCENRFSVFVKKGTSVRAQQPFRKVYRPVFHGQTKMTFDLYSSTEEEPRYTVGDTVMKEGTVEIDISSGLELGRDRQVELSLFFGRTSIEVKAEAINFANFGDQHIDLPVKFGYA</sequence>
<dbReference type="GO" id="GO:0140662">
    <property type="term" value="F:ATP-dependent protein folding chaperone"/>
    <property type="evidence" value="ECO:0007669"/>
    <property type="project" value="InterPro"/>
</dbReference>
<evidence type="ECO:0000256" key="2">
    <source>
        <dbReference type="ARBA" id="ARBA00022840"/>
    </source>
</evidence>
<name>A0A2K1KZX9_PHYPA</name>
<dbReference type="AlphaFoldDB" id="A0A2K1KZX9"/>
<dbReference type="OMA" id="KRCRRHY"/>
<organism evidence="3">
    <name type="scientific">Physcomitrium patens</name>
    <name type="common">Spreading-leaved earth moss</name>
    <name type="synonym">Physcomitrella patens</name>
    <dbReference type="NCBI Taxonomy" id="3218"/>
    <lineage>
        <taxon>Eukaryota</taxon>
        <taxon>Viridiplantae</taxon>
        <taxon>Streptophyta</taxon>
        <taxon>Embryophyta</taxon>
        <taxon>Bryophyta</taxon>
        <taxon>Bryophytina</taxon>
        <taxon>Bryopsida</taxon>
        <taxon>Funariidae</taxon>
        <taxon>Funariales</taxon>
        <taxon>Funariaceae</taxon>
        <taxon>Physcomitrium</taxon>
    </lineage>
</organism>
<dbReference type="Gene3D" id="3.30.420.40">
    <property type="match status" value="2"/>
</dbReference>
<keyword evidence="1" id="KW-0547">Nucleotide-binding</keyword>
<protein>
    <submittedName>
        <fullName evidence="3 4">Uncharacterized protein</fullName>
    </submittedName>
</protein>
<dbReference type="CDD" id="cd10229">
    <property type="entry name" value="ASKHA_NBD_HSP70_HSPA12"/>
    <property type="match status" value="1"/>
</dbReference>
<dbReference type="Gramene" id="Pp3c2_2960V3.2">
    <property type="protein sequence ID" value="PAC:32934364.CDS.1"/>
    <property type="gene ID" value="Pp3c2_2960"/>
</dbReference>
<dbReference type="PANTHER" id="PTHR14187:SF5">
    <property type="entry name" value="HEAT SHOCK 70 KDA PROTEIN 12A"/>
    <property type="match status" value="1"/>
</dbReference>
<dbReference type="KEGG" id="ppp:112295400"/>
<reference evidence="3 5" key="1">
    <citation type="journal article" date="2008" name="Science">
        <title>The Physcomitrella genome reveals evolutionary insights into the conquest of land by plants.</title>
        <authorList>
            <person name="Rensing S."/>
            <person name="Lang D."/>
            <person name="Zimmer A."/>
            <person name="Terry A."/>
            <person name="Salamov A."/>
            <person name="Shapiro H."/>
            <person name="Nishiyama T."/>
            <person name="Perroud P.-F."/>
            <person name="Lindquist E."/>
            <person name="Kamisugi Y."/>
            <person name="Tanahashi T."/>
            <person name="Sakakibara K."/>
            <person name="Fujita T."/>
            <person name="Oishi K."/>
            <person name="Shin-I T."/>
            <person name="Kuroki Y."/>
            <person name="Toyoda A."/>
            <person name="Suzuki Y."/>
            <person name="Hashimoto A."/>
            <person name="Yamaguchi K."/>
            <person name="Sugano A."/>
            <person name="Kohara Y."/>
            <person name="Fujiyama A."/>
            <person name="Anterola A."/>
            <person name="Aoki S."/>
            <person name="Ashton N."/>
            <person name="Barbazuk W.B."/>
            <person name="Barker E."/>
            <person name="Bennetzen J."/>
            <person name="Bezanilla M."/>
            <person name="Blankenship R."/>
            <person name="Cho S.H."/>
            <person name="Dutcher S."/>
            <person name="Estelle M."/>
            <person name="Fawcett J.A."/>
            <person name="Gundlach H."/>
            <person name="Hanada K."/>
            <person name="Heyl A."/>
            <person name="Hicks K.A."/>
            <person name="Hugh J."/>
            <person name="Lohr M."/>
            <person name="Mayer K."/>
            <person name="Melkozernov A."/>
            <person name="Murata T."/>
            <person name="Nelson D."/>
            <person name="Pils B."/>
            <person name="Prigge M."/>
            <person name="Reiss B."/>
            <person name="Renner T."/>
            <person name="Rombauts S."/>
            <person name="Rushton P."/>
            <person name="Sanderfoot A."/>
            <person name="Schween G."/>
            <person name="Shiu S.-H."/>
            <person name="Stueber K."/>
            <person name="Theodoulou F.L."/>
            <person name="Tu H."/>
            <person name="Van de Peer Y."/>
            <person name="Verrier P.J."/>
            <person name="Waters E."/>
            <person name="Wood A."/>
            <person name="Yang L."/>
            <person name="Cove D."/>
            <person name="Cuming A."/>
            <person name="Hasebe M."/>
            <person name="Lucas S."/>
            <person name="Mishler D.B."/>
            <person name="Reski R."/>
            <person name="Grigoriev I."/>
            <person name="Quatrano R.S."/>
            <person name="Boore J.L."/>
        </authorList>
    </citation>
    <scope>NUCLEOTIDE SEQUENCE [LARGE SCALE GENOMIC DNA]</scope>
    <source>
        <strain evidence="4 5">cv. Gransden 2004</strain>
    </source>
</reference>
<accession>A0A2K1KZX9</accession>
<dbReference type="EnsemblPlants" id="Pp3c2_2960V3.1">
    <property type="protein sequence ID" value="PAC:32934363.CDS.1"/>
    <property type="gene ID" value="Pp3c2_2960"/>
</dbReference>
<dbReference type="RefSeq" id="XP_024402701.1">
    <property type="nucleotide sequence ID" value="XM_024546933.2"/>
</dbReference>
<evidence type="ECO:0000313" key="5">
    <source>
        <dbReference type="Proteomes" id="UP000006727"/>
    </source>
</evidence>
<evidence type="ECO:0000313" key="3">
    <source>
        <dbReference type="EMBL" id="PNR59336.1"/>
    </source>
</evidence>
<dbReference type="EMBL" id="ABEU02000002">
    <property type="protein sequence ID" value="PNR59336.1"/>
    <property type="molecule type" value="Genomic_DNA"/>
</dbReference>
<dbReference type="Gramene" id="Pp3c2_2960V3.1">
    <property type="protein sequence ID" value="PAC:32934363.CDS.1"/>
    <property type="gene ID" value="Pp3c2_2960"/>
</dbReference>
<dbReference type="InterPro" id="IPR043129">
    <property type="entry name" value="ATPase_NBD"/>
</dbReference>
<dbReference type="Gene3D" id="3.90.640.10">
    <property type="entry name" value="Actin, Chain A, domain 4"/>
    <property type="match status" value="1"/>
</dbReference>
<dbReference type="GO" id="GO:0005524">
    <property type="term" value="F:ATP binding"/>
    <property type="evidence" value="ECO:0007669"/>
    <property type="project" value="UniProtKB-KW"/>
</dbReference>
<gene>
    <name evidence="4" type="primary">LOC112295400</name>
    <name evidence="3" type="ORF">PHYPA_002127</name>
</gene>
<dbReference type="STRING" id="3218.A0A2K1KZX9"/>
<evidence type="ECO:0000256" key="1">
    <source>
        <dbReference type="ARBA" id="ARBA00022741"/>
    </source>
</evidence>
<dbReference type="GeneID" id="112295400"/>
<dbReference type="PANTHER" id="PTHR14187">
    <property type="entry name" value="ALPHA KINASE/ELONGATION FACTOR 2 KINASE"/>
    <property type="match status" value="1"/>
</dbReference>
<dbReference type="Proteomes" id="UP000006727">
    <property type="component" value="Chromosome 2"/>
</dbReference>